<keyword evidence="6" id="KW-0347">Helicase</keyword>
<dbReference type="InterPro" id="IPR014818">
    <property type="entry name" value="Phage/plasmid_primase_P4_C"/>
</dbReference>
<dbReference type="EMBL" id="MK072461">
    <property type="protein sequence ID" value="AYV85599.1"/>
    <property type="molecule type" value="Genomic_DNA"/>
</dbReference>
<evidence type="ECO:0000256" key="2">
    <source>
        <dbReference type="ARBA" id="ARBA00022801"/>
    </source>
</evidence>
<feature type="domain" description="SF3 helicase" evidence="5">
    <location>
        <begin position="685"/>
        <end position="846"/>
    </location>
</feature>
<dbReference type="GO" id="GO:0016817">
    <property type="term" value="F:hydrolase activity, acting on acid anhydrides"/>
    <property type="evidence" value="ECO:0007669"/>
    <property type="project" value="InterPro"/>
</dbReference>
<dbReference type="GO" id="GO:0005524">
    <property type="term" value="F:ATP binding"/>
    <property type="evidence" value="ECO:0007669"/>
    <property type="project" value="UniProtKB-KW"/>
</dbReference>
<dbReference type="SMART" id="SM00885">
    <property type="entry name" value="D5_N"/>
    <property type="match status" value="1"/>
</dbReference>
<dbReference type="GO" id="GO:0004386">
    <property type="term" value="F:helicase activity"/>
    <property type="evidence" value="ECO:0007669"/>
    <property type="project" value="UniProtKB-KW"/>
</dbReference>
<feature type="region of interest" description="Disordered" evidence="4">
    <location>
        <begin position="14"/>
        <end position="93"/>
    </location>
</feature>
<feature type="compositionally biased region" description="Basic and acidic residues" evidence="4">
    <location>
        <begin position="21"/>
        <end position="83"/>
    </location>
</feature>
<keyword evidence="2" id="KW-0378">Hydrolase</keyword>
<dbReference type="Pfam" id="PF08706">
    <property type="entry name" value="D5_N"/>
    <property type="match status" value="1"/>
</dbReference>
<evidence type="ECO:0000256" key="3">
    <source>
        <dbReference type="ARBA" id="ARBA00022840"/>
    </source>
</evidence>
<dbReference type="PROSITE" id="PS51206">
    <property type="entry name" value="SF3_HELICASE_1"/>
    <property type="match status" value="1"/>
</dbReference>
<keyword evidence="1" id="KW-0547">Nucleotide-binding</keyword>
<accession>A0A3G5AJE0</accession>
<name>A0A3G5AJE0_9VIRU</name>
<proteinExistence type="predicted"/>
<evidence type="ECO:0000313" key="6">
    <source>
        <dbReference type="EMBL" id="AYV85599.1"/>
    </source>
</evidence>
<evidence type="ECO:0000259" key="5">
    <source>
        <dbReference type="PROSITE" id="PS51206"/>
    </source>
</evidence>
<dbReference type="InterPro" id="IPR056443">
    <property type="entry name" value="AEP_C962R"/>
</dbReference>
<dbReference type="InterPro" id="IPR014015">
    <property type="entry name" value="Helicase_SF3_DNA-vir"/>
</dbReference>
<dbReference type="SUPFAM" id="SSF52540">
    <property type="entry name" value="P-loop containing nucleoside triphosphate hydrolases"/>
    <property type="match status" value="1"/>
</dbReference>
<keyword evidence="3" id="KW-0067">ATP-binding</keyword>
<dbReference type="Pfam" id="PF08707">
    <property type="entry name" value="PriCT_2"/>
    <property type="match status" value="1"/>
</dbReference>
<protein>
    <submittedName>
        <fullName evidence="6">D5-ATPase-helicase</fullName>
    </submittedName>
</protein>
<dbReference type="PANTHER" id="PTHR35372:SF2">
    <property type="entry name" value="SF3 HELICASE DOMAIN-CONTAINING PROTEIN"/>
    <property type="match status" value="1"/>
</dbReference>
<dbReference type="PANTHER" id="PTHR35372">
    <property type="entry name" value="ATP BINDING PROTEIN-RELATED"/>
    <property type="match status" value="1"/>
</dbReference>
<gene>
    <name evidence="6" type="ORF">Satyrvirus25_4</name>
</gene>
<dbReference type="InterPro" id="IPR014819">
    <property type="entry name" value="PriCT_2"/>
</dbReference>
<dbReference type="Pfam" id="PF23162">
    <property type="entry name" value="AEP_C962R"/>
    <property type="match status" value="1"/>
</dbReference>
<sequence>MSFKTNKKKYIQELSETNKIGSDKISSESKKTLSKFDKISSETKSDKNRSETKSDKKSETKSDKKSETKSDKKSDKAPEKEPMSDIDDISETSPAKRKFNELEKLYDFMNKFRIKSGQNLPYTHTCTYTPYGSYNIPDNMYIKFIKLYEDTIVAGFTPHIVEKHKEFGPIVIDFDFKQSKENNKRYYTESTIANIIKKYNSVIKKYLNISNNSIIAYVSEKKEPVLRKDKYHDGIHVVYPYICTKPSLQLLMRKEFLKIAHEEKIFKKIPLVNTLEDVFDEQVIYRNNWMLYGSRKNPHSHVYYVTHIYHSINNKLIDALVPGEDIKQRFYIRHFINALSCRRFFSEDSMTALADGVDPADIDSEINKIRKNIIDGGKDQDKVTMIMGEDINFIKAVTDDVYVEAKNLVKLFSKERATNYHSWYQVGKCLFNIDYRLLDDWIRFSKKCPEKFKKGECESLWKKMRQSNYTMATLHYFASKDNLDKYLKMKEEKLNKLIKDGLEASHRAIANLLMEKYKFIYRCASIKHNIWYEFKDHRWIEIDSGYTLRNLISDKLTVDYAKQQSYLYDLQQNKQGYEKQQCINEANQIAKVIKQLNSSTFKNGIIRECADIAYDPNFFKVLDENIYLICFLNGVYDLDSDIFRDGCPDDYISLCTGYKYVEHDKNDEISKDIDDFLDKIQPQKIMKEYLLTLLSTCLAGSISEENFYVFTGTGANGKSKLMELLKYTMGDLFKPMDVLVITGKKTSSSAATPEIADKKGIRVCPFDEPGSSDKINTGFMKIFTGGDTITARALFKEPIYFKPQFKPFLLCNHLPNIESDDDGTWRRLKVIPFLSKFVKKSEATKKMIKNGPGENQFWADTKLSEKLPDWNQSFMGLLIKYYKKYKKEGLIHPKLVTKYTEDYRKRCDVFQDYISDYLEKTNDPKDSITVVALHTGMKDWHKNNYDGKCPNAKDLKNYLQHRMPTYSNKIDSLTCYRIKTTSTKDNEETLDELANIGQK</sequence>
<reference evidence="6" key="1">
    <citation type="submission" date="2018-10" db="EMBL/GenBank/DDBJ databases">
        <title>Hidden diversity of soil giant viruses.</title>
        <authorList>
            <person name="Schulz F."/>
            <person name="Alteio L."/>
            <person name="Goudeau D."/>
            <person name="Ryan E.M."/>
            <person name="Malmstrom R.R."/>
            <person name="Blanchard J."/>
            <person name="Woyke T."/>
        </authorList>
    </citation>
    <scope>NUCLEOTIDE SEQUENCE</scope>
    <source>
        <strain evidence="6">SAV1</strain>
    </source>
</reference>
<dbReference type="InterPro" id="IPR006500">
    <property type="entry name" value="Helicase_put_C_phage/plasmid"/>
</dbReference>
<organism evidence="6">
    <name type="scientific">Satyrvirus sp</name>
    <dbReference type="NCBI Taxonomy" id="2487771"/>
    <lineage>
        <taxon>Viruses</taxon>
        <taxon>Varidnaviria</taxon>
        <taxon>Bamfordvirae</taxon>
        <taxon>Nucleocytoviricota</taxon>
        <taxon>Megaviricetes</taxon>
        <taxon>Imitervirales</taxon>
        <taxon>Mimiviridae</taxon>
        <taxon>Megamimivirinae</taxon>
    </lineage>
</organism>
<dbReference type="InterPro" id="IPR027417">
    <property type="entry name" value="P-loop_NTPase"/>
</dbReference>
<dbReference type="InterPro" id="IPR051620">
    <property type="entry name" value="ORF904-like_C"/>
</dbReference>
<evidence type="ECO:0000256" key="1">
    <source>
        <dbReference type="ARBA" id="ARBA00022741"/>
    </source>
</evidence>
<evidence type="ECO:0000256" key="4">
    <source>
        <dbReference type="SAM" id="MobiDB-lite"/>
    </source>
</evidence>
<dbReference type="NCBIfam" id="TIGR01613">
    <property type="entry name" value="primase_Cterm"/>
    <property type="match status" value="1"/>
</dbReference>
<dbReference type="Gene3D" id="3.40.50.300">
    <property type="entry name" value="P-loop containing nucleotide triphosphate hydrolases"/>
    <property type="match status" value="1"/>
</dbReference>